<sequence>MAILLNLLFDLPHRTDLRAMGMVRRFVEMVVLAPFFETLLLQALPVGAVRIFDGGFRAQLLAGWLMFAVAHLVNGLGSALVAGLVGGFYLSFTYTHWRTQSFRSALWMTCSMHALYNLVLFATIAVLVPQP</sequence>
<accession>B1ZPP2</accession>
<dbReference type="KEGG" id="ote:Oter_2212"/>
<dbReference type="InterPro" id="IPR003675">
    <property type="entry name" value="Rce1/LyrA-like_dom"/>
</dbReference>
<dbReference type="GO" id="GO:0004175">
    <property type="term" value="F:endopeptidase activity"/>
    <property type="evidence" value="ECO:0007669"/>
    <property type="project" value="UniProtKB-ARBA"/>
</dbReference>
<keyword evidence="1" id="KW-0472">Membrane</keyword>
<dbReference type="Pfam" id="PF02517">
    <property type="entry name" value="Rce1-like"/>
    <property type="match status" value="1"/>
</dbReference>
<reference evidence="3 4" key="1">
    <citation type="journal article" date="2011" name="J. Bacteriol.">
        <title>Genome sequence of the verrucomicrobium Opitutus terrae PB90-1, an abundant inhabitant of rice paddy soil ecosystems.</title>
        <authorList>
            <person name="van Passel M.W."/>
            <person name="Kant R."/>
            <person name="Palva A."/>
            <person name="Copeland A."/>
            <person name="Lucas S."/>
            <person name="Lapidus A."/>
            <person name="Glavina del Rio T."/>
            <person name="Pitluck S."/>
            <person name="Goltsman E."/>
            <person name="Clum A."/>
            <person name="Sun H."/>
            <person name="Schmutz J."/>
            <person name="Larimer F.W."/>
            <person name="Land M.L."/>
            <person name="Hauser L."/>
            <person name="Kyrpides N."/>
            <person name="Mikhailova N."/>
            <person name="Richardson P.P."/>
            <person name="Janssen P.H."/>
            <person name="de Vos W.M."/>
            <person name="Smidt H."/>
        </authorList>
    </citation>
    <scope>NUCLEOTIDE SEQUENCE [LARGE SCALE GENOMIC DNA]</scope>
    <source>
        <strain evidence="4">DSM 11246 / JCM 15787 / PB90-1</strain>
    </source>
</reference>
<dbReference type="Proteomes" id="UP000007013">
    <property type="component" value="Chromosome"/>
</dbReference>
<evidence type="ECO:0000256" key="1">
    <source>
        <dbReference type="SAM" id="Phobius"/>
    </source>
</evidence>
<dbReference type="GO" id="GO:0080120">
    <property type="term" value="P:CAAX-box protein maturation"/>
    <property type="evidence" value="ECO:0007669"/>
    <property type="project" value="UniProtKB-ARBA"/>
</dbReference>
<organism evidence="3 4">
    <name type="scientific">Opitutus terrae (strain DSM 11246 / JCM 15787 / PB90-1)</name>
    <dbReference type="NCBI Taxonomy" id="452637"/>
    <lineage>
        <taxon>Bacteria</taxon>
        <taxon>Pseudomonadati</taxon>
        <taxon>Verrucomicrobiota</taxon>
        <taxon>Opitutia</taxon>
        <taxon>Opitutales</taxon>
        <taxon>Opitutaceae</taxon>
        <taxon>Opitutus</taxon>
    </lineage>
</organism>
<dbReference type="eggNOG" id="ENOG502ZJ8B">
    <property type="taxonomic scope" value="Bacteria"/>
</dbReference>
<gene>
    <name evidence="3" type="ordered locus">Oter_2212</name>
</gene>
<feature type="domain" description="CAAX prenyl protease 2/Lysostaphin resistance protein A-like" evidence="2">
    <location>
        <begin position="26"/>
        <end position="119"/>
    </location>
</feature>
<proteinExistence type="predicted"/>
<feature type="transmembrane region" description="Helical" evidence="1">
    <location>
        <begin position="64"/>
        <end position="92"/>
    </location>
</feature>
<dbReference type="HOGENOM" id="CLU_1925448_0_0_0"/>
<keyword evidence="1" id="KW-1133">Transmembrane helix</keyword>
<name>B1ZPP2_OPITP</name>
<dbReference type="AlphaFoldDB" id="B1ZPP2"/>
<evidence type="ECO:0000313" key="4">
    <source>
        <dbReference type="Proteomes" id="UP000007013"/>
    </source>
</evidence>
<dbReference type="EMBL" id="CP001032">
    <property type="protein sequence ID" value="ACB75495.1"/>
    <property type="molecule type" value="Genomic_DNA"/>
</dbReference>
<keyword evidence="1" id="KW-0812">Transmembrane</keyword>
<evidence type="ECO:0000313" key="3">
    <source>
        <dbReference type="EMBL" id="ACB75495.1"/>
    </source>
</evidence>
<dbReference type="RefSeq" id="WP_012375032.1">
    <property type="nucleotide sequence ID" value="NC_010571.1"/>
</dbReference>
<feature type="transmembrane region" description="Helical" evidence="1">
    <location>
        <begin position="104"/>
        <end position="128"/>
    </location>
</feature>
<feature type="transmembrane region" description="Helical" evidence="1">
    <location>
        <begin position="26"/>
        <end position="44"/>
    </location>
</feature>
<protein>
    <recommendedName>
        <fullName evidence="2">CAAX prenyl protease 2/Lysostaphin resistance protein A-like domain-containing protein</fullName>
    </recommendedName>
</protein>
<evidence type="ECO:0000259" key="2">
    <source>
        <dbReference type="Pfam" id="PF02517"/>
    </source>
</evidence>
<keyword evidence="4" id="KW-1185">Reference proteome</keyword>